<dbReference type="SMART" id="SM00388">
    <property type="entry name" value="HisKA"/>
    <property type="match status" value="1"/>
</dbReference>
<evidence type="ECO:0000256" key="3">
    <source>
        <dbReference type="ARBA" id="ARBA00022553"/>
    </source>
</evidence>
<dbReference type="PROSITE" id="PS50113">
    <property type="entry name" value="PAC"/>
    <property type="match status" value="4"/>
</dbReference>
<feature type="domain" description="PAC" evidence="8">
    <location>
        <begin position="764"/>
        <end position="816"/>
    </location>
</feature>
<evidence type="ECO:0000259" key="6">
    <source>
        <dbReference type="PROSITE" id="PS50109"/>
    </source>
</evidence>
<dbReference type="InterPro" id="IPR004358">
    <property type="entry name" value="Sig_transdc_His_kin-like_C"/>
</dbReference>
<dbReference type="Proteomes" id="UP000641454">
    <property type="component" value="Unassembled WGS sequence"/>
</dbReference>
<feature type="domain" description="PAC" evidence="8">
    <location>
        <begin position="509"/>
        <end position="561"/>
    </location>
</feature>
<gene>
    <name evidence="9" type="ORF">H8R25_10165</name>
</gene>
<dbReference type="InterPro" id="IPR000700">
    <property type="entry name" value="PAS-assoc_C"/>
</dbReference>
<dbReference type="InterPro" id="IPR005467">
    <property type="entry name" value="His_kinase_dom"/>
</dbReference>
<dbReference type="EMBL" id="JACRUL010000021">
    <property type="protein sequence ID" value="MBC5844800.1"/>
    <property type="molecule type" value="Genomic_DNA"/>
</dbReference>
<dbReference type="InterPro" id="IPR003661">
    <property type="entry name" value="HisK_dim/P_dom"/>
</dbReference>
<dbReference type="CDD" id="cd00130">
    <property type="entry name" value="PAS"/>
    <property type="match status" value="4"/>
</dbReference>
<dbReference type="CDD" id="cd00082">
    <property type="entry name" value="HisKA"/>
    <property type="match status" value="1"/>
</dbReference>
<dbReference type="SUPFAM" id="SSF55781">
    <property type="entry name" value="GAF domain-like"/>
    <property type="match status" value="1"/>
</dbReference>
<dbReference type="SUPFAM" id="SSF55785">
    <property type="entry name" value="PYP-like sensor domain (PAS domain)"/>
    <property type="match status" value="5"/>
</dbReference>
<dbReference type="RefSeq" id="WP_187018631.1">
    <property type="nucleotide sequence ID" value="NZ_JACRUK010000021.1"/>
</dbReference>
<evidence type="ECO:0000256" key="5">
    <source>
        <dbReference type="ARBA" id="ARBA00022777"/>
    </source>
</evidence>
<dbReference type="SMART" id="SM00091">
    <property type="entry name" value="PAS"/>
    <property type="match status" value="3"/>
</dbReference>
<dbReference type="Gene3D" id="2.10.70.100">
    <property type="match status" value="2"/>
</dbReference>
<comment type="catalytic activity">
    <reaction evidence="1">
        <text>ATP + protein L-histidine = ADP + protein N-phospho-L-histidine.</text>
        <dbReference type="EC" id="2.7.13.3"/>
    </reaction>
</comment>
<dbReference type="Gene3D" id="3.30.450.40">
    <property type="match status" value="1"/>
</dbReference>
<dbReference type="SMART" id="SM00387">
    <property type="entry name" value="HATPase_c"/>
    <property type="match status" value="1"/>
</dbReference>
<dbReference type="Pfam" id="PF13426">
    <property type="entry name" value="PAS_9"/>
    <property type="match status" value="2"/>
</dbReference>
<organism evidence="9 10">
    <name type="scientific">Flavobacterium muglaense</name>
    <dbReference type="NCBI Taxonomy" id="2764716"/>
    <lineage>
        <taxon>Bacteria</taxon>
        <taxon>Pseudomonadati</taxon>
        <taxon>Bacteroidota</taxon>
        <taxon>Flavobacteriia</taxon>
        <taxon>Flavobacteriales</taxon>
        <taxon>Flavobacteriaceae</taxon>
        <taxon>Flavobacterium</taxon>
    </lineage>
</organism>
<dbReference type="Pfam" id="PF08447">
    <property type="entry name" value="PAS_3"/>
    <property type="match status" value="3"/>
</dbReference>
<evidence type="ECO:0000313" key="10">
    <source>
        <dbReference type="Proteomes" id="UP000641454"/>
    </source>
</evidence>
<keyword evidence="4" id="KW-0808">Transferase</keyword>
<name>A0A923N116_9FLAO</name>
<feature type="domain" description="PAC" evidence="8">
    <location>
        <begin position="637"/>
        <end position="689"/>
    </location>
</feature>
<dbReference type="InterPro" id="IPR003594">
    <property type="entry name" value="HATPase_dom"/>
</dbReference>
<evidence type="ECO:0000259" key="8">
    <source>
        <dbReference type="PROSITE" id="PS50113"/>
    </source>
</evidence>
<feature type="domain" description="PAS" evidence="7">
    <location>
        <begin position="291"/>
        <end position="336"/>
    </location>
</feature>
<dbReference type="Gene3D" id="1.10.287.130">
    <property type="match status" value="1"/>
</dbReference>
<dbReference type="SUPFAM" id="SSF47384">
    <property type="entry name" value="Homodimeric domain of signal transducing histidine kinase"/>
    <property type="match status" value="1"/>
</dbReference>
<dbReference type="PRINTS" id="PR00344">
    <property type="entry name" value="BCTRLSENSOR"/>
</dbReference>
<dbReference type="AlphaFoldDB" id="A0A923N116"/>
<feature type="domain" description="PAC" evidence="8">
    <location>
        <begin position="381"/>
        <end position="433"/>
    </location>
</feature>
<dbReference type="Gene3D" id="3.30.565.10">
    <property type="entry name" value="Histidine kinase-like ATPase, C-terminal domain"/>
    <property type="match status" value="1"/>
</dbReference>
<dbReference type="InterPro" id="IPR052162">
    <property type="entry name" value="Sensor_kinase/Photoreceptor"/>
</dbReference>
<dbReference type="Pfam" id="PF02518">
    <property type="entry name" value="HATPase_c"/>
    <property type="match status" value="1"/>
</dbReference>
<dbReference type="SUPFAM" id="SSF55874">
    <property type="entry name" value="ATPase domain of HSP90 chaperone/DNA topoisomerase II/histidine kinase"/>
    <property type="match status" value="1"/>
</dbReference>
<dbReference type="InterPro" id="IPR000014">
    <property type="entry name" value="PAS"/>
</dbReference>
<dbReference type="InterPro" id="IPR013655">
    <property type="entry name" value="PAS_fold_3"/>
</dbReference>
<keyword evidence="3" id="KW-0597">Phosphoprotein</keyword>
<dbReference type="EC" id="2.7.13.3" evidence="2"/>
<dbReference type="Gene3D" id="3.30.450.20">
    <property type="entry name" value="PAS domain"/>
    <property type="match status" value="5"/>
</dbReference>
<dbReference type="SMART" id="SM00086">
    <property type="entry name" value="PAC"/>
    <property type="match status" value="5"/>
</dbReference>
<keyword evidence="5" id="KW-0418">Kinase</keyword>
<dbReference type="NCBIfam" id="TIGR00229">
    <property type="entry name" value="sensory_box"/>
    <property type="match status" value="4"/>
</dbReference>
<feature type="domain" description="Histidine kinase" evidence="6">
    <location>
        <begin position="834"/>
        <end position="1042"/>
    </location>
</feature>
<accession>A0A923N116</accession>
<dbReference type="PROSITE" id="PS50112">
    <property type="entry name" value="PAS"/>
    <property type="match status" value="3"/>
</dbReference>
<feature type="domain" description="PAS" evidence="7">
    <location>
        <begin position="693"/>
        <end position="749"/>
    </location>
</feature>
<protein>
    <recommendedName>
        <fullName evidence="2">histidine kinase</fullName>
        <ecNumber evidence="2">2.7.13.3</ecNumber>
    </recommendedName>
</protein>
<evidence type="ECO:0000256" key="2">
    <source>
        <dbReference type="ARBA" id="ARBA00012438"/>
    </source>
</evidence>
<dbReference type="InterPro" id="IPR036097">
    <property type="entry name" value="HisK_dim/P_sf"/>
</dbReference>
<dbReference type="InterPro" id="IPR036890">
    <property type="entry name" value="HATPase_C_sf"/>
</dbReference>
<proteinExistence type="predicted"/>
<dbReference type="PANTHER" id="PTHR43304">
    <property type="entry name" value="PHYTOCHROME-LIKE PROTEIN CPH1"/>
    <property type="match status" value="1"/>
</dbReference>
<evidence type="ECO:0000256" key="4">
    <source>
        <dbReference type="ARBA" id="ARBA00022679"/>
    </source>
</evidence>
<feature type="domain" description="PAS" evidence="7">
    <location>
        <begin position="169"/>
        <end position="239"/>
    </location>
</feature>
<dbReference type="Pfam" id="PF00512">
    <property type="entry name" value="HisKA"/>
    <property type="match status" value="1"/>
</dbReference>
<dbReference type="InterPro" id="IPR001610">
    <property type="entry name" value="PAC"/>
</dbReference>
<sequence>MKNPTVANEKDRLKALESYAIMDTLSENEYDSITKLAAYICNTPISLVSLLDDDRQWFKSSVGIDATETPKEISFCQYAIQGEEVYEVQNAQLDKIFVDNPLVTGSPDIRFYAGAPLTNKEGYNLGTLCVIDTIPRMLTDLQKNALKLLANQVINLMELRRKNIELKNTQKEFQNFIELSKDLVCIANVDGCFHKVNPAFTTVLGYPKEELEGVPFINFVHPEDLDKTYVEVEKLSQGEKTISFENRYRCKNGDYVSLSWNSSPDPETGNLYCIARDITLEKEKQAQLIATTANLSALLDAAQFSIIATGVDGIVTNFNKGAEKLLGYTATEIIGNKSPASFHVEAEVIKYTKELSLELGVVVAPTFADYVVKSCAAGLSTAKEWTYNRKDGSSFPMLLSITAVKNNAGENIGFLGIGKDITKEKEAELKLLNSYELLDEAQVINKRGSWKFNSITKQLLLSKGHYAIFELDGVPDDQLYTAYRARIHPDDLDILDKLDINTLKSGEDYVVKYRIVFPDNRLKYISEKGRPFKDENGERVGVQGSIQDITEKREAELSLKVSNELLDNSQRIAKIGSWKFDLVSNDLIWSKEHYAIFEIEETVVEGLNEAFRSRIHPDDIERLDEQGELTIKTGADFNISYRIVFPDGRLKHISEIGHPFKNSNDEVVSLQGTIQDVTERTIVEQKVLEKSKEVNDIRAALDEAAIVSVTDLNGVFSYVNDNFCSASKYTKEELLGVSQRILSDHLDPEFAKNILRTIIKGDIWKGEIENRAKDGSVYWEKTTIVPFKDLKGKIYQYIAISADISEQKLAQENLNFALIDLEKNIKELDQFAYVVSHDLKAPLRAINNLAEWIIEDMPEMPDDVKANLELLKGRILRMENLINGILDYSRIGRTHIEKEKFDSKLMMDQVVETIVPTANFEVIVDKHFPEVYNAKILLYQIFSNIISNAVKYNDKDHGKIECYYEDLQDFHQFTIKDNGPGIPLEYQERVFGVFQTIEARDKKESTGIGLSIVKKIIDEQEGIIYIDSKDEQGTSFIFTLPK</sequence>
<keyword evidence="10" id="KW-1185">Reference proteome</keyword>
<dbReference type="Pfam" id="PF01590">
    <property type="entry name" value="GAF"/>
    <property type="match status" value="1"/>
</dbReference>
<evidence type="ECO:0000256" key="1">
    <source>
        <dbReference type="ARBA" id="ARBA00000085"/>
    </source>
</evidence>
<dbReference type="InterPro" id="IPR003018">
    <property type="entry name" value="GAF"/>
</dbReference>
<dbReference type="InterPro" id="IPR029016">
    <property type="entry name" value="GAF-like_dom_sf"/>
</dbReference>
<dbReference type="InterPro" id="IPR035965">
    <property type="entry name" value="PAS-like_dom_sf"/>
</dbReference>
<reference evidence="9 10" key="1">
    <citation type="submission" date="2020-08" db="EMBL/GenBank/DDBJ databases">
        <title>Description of novel Flavobacterium F-392 isolate.</title>
        <authorList>
            <person name="Saticioglu I.B."/>
            <person name="Duman M."/>
            <person name="Altun S."/>
        </authorList>
    </citation>
    <scope>NUCLEOTIDE SEQUENCE [LARGE SCALE GENOMIC DNA]</scope>
    <source>
        <strain evidence="9 10">F-392</strain>
    </source>
</reference>
<comment type="caution">
    <text evidence="9">The sequence shown here is derived from an EMBL/GenBank/DDBJ whole genome shotgun (WGS) entry which is preliminary data.</text>
</comment>
<evidence type="ECO:0000313" key="9">
    <source>
        <dbReference type="EMBL" id="MBC5844800.1"/>
    </source>
</evidence>
<dbReference type="PANTHER" id="PTHR43304:SF1">
    <property type="entry name" value="PAC DOMAIN-CONTAINING PROTEIN"/>
    <property type="match status" value="1"/>
</dbReference>
<evidence type="ECO:0000259" key="7">
    <source>
        <dbReference type="PROSITE" id="PS50112"/>
    </source>
</evidence>
<dbReference type="GO" id="GO:0000155">
    <property type="term" value="F:phosphorelay sensor kinase activity"/>
    <property type="evidence" value="ECO:0007669"/>
    <property type="project" value="InterPro"/>
</dbReference>
<dbReference type="PROSITE" id="PS50109">
    <property type="entry name" value="HIS_KIN"/>
    <property type="match status" value="1"/>
</dbReference>